<proteinExistence type="predicted"/>
<dbReference type="EMBL" id="GBXM01047917">
    <property type="protein sequence ID" value="JAH60660.1"/>
    <property type="molecule type" value="Transcribed_RNA"/>
</dbReference>
<protein>
    <submittedName>
        <fullName evidence="1">Uncharacterized protein</fullName>
    </submittedName>
</protein>
<sequence>MGKYMWGWLKGFKNNLTIDSTVIKSWWKSHVDP</sequence>
<name>A0A0E9U663_ANGAN</name>
<organism evidence="1">
    <name type="scientific">Anguilla anguilla</name>
    <name type="common">European freshwater eel</name>
    <name type="synonym">Muraena anguilla</name>
    <dbReference type="NCBI Taxonomy" id="7936"/>
    <lineage>
        <taxon>Eukaryota</taxon>
        <taxon>Metazoa</taxon>
        <taxon>Chordata</taxon>
        <taxon>Craniata</taxon>
        <taxon>Vertebrata</taxon>
        <taxon>Euteleostomi</taxon>
        <taxon>Actinopterygii</taxon>
        <taxon>Neopterygii</taxon>
        <taxon>Teleostei</taxon>
        <taxon>Anguilliformes</taxon>
        <taxon>Anguillidae</taxon>
        <taxon>Anguilla</taxon>
    </lineage>
</organism>
<reference evidence="1" key="2">
    <citation type="journal article" date="2015" name="Fish Shellfish Immunol.">
        <title>Early steps in the European eel (Anguilla anguilla)-Vibrio vulnificus interaction in the gills: Role of the RtxA13 toxin.</title>
        <authorList>
            <person name="Callol A."/>
            <person name="Pajuelo D."/>
            <person name="Ebbesson L."/>
            <person name="Teles M."/>
            <person name="MacKenzie S."/>
            <person name="Amaro C."/>
        </authorList>
    </citation>
    <scope>NUCLEOTIDE SEQUENCE</scope>
</reference>
<evidence type="ECO:0000313" key="1">
    <source>
        <dbReference type="EMBL" id="JAH60660.1"/>
    </source>
</evidence>
<dbReference type="AlphaFoldDB" id="A0A0E9U663"/>
<accession>A0A0E9U663</accession>
<reference evidence="1" key="1">
    <citation type="submission" date="2014-11" db="EMBL/GenBank/DDBJ databases">
        <authorList>
            <person name="Amaro Gonzalez C."/>
        </authorList>
    </citation>
    <scope>NUCLEOTIDE SEQUENCE</scope>
</reference>